<feature type="non-terminal residue" evidence="14">
    <location>
        <position position="260"/>
    </location>
</feature>
<proteinExistence type="inferred from homology"/>
<dbReference type="FunFam" id="3.30.60.60:FF:000001">
    <property type="entry name" value="Histone acetyltransferase"/>
    <property type="match status" value="1"/>
</dbReference>
<dbReference type="GO" id="GO:0003712">
    <property type="term" value="F:transcription coregulator activity"/>
    <property type="evidence" value="ECO:0007669"/>
    <property type="project" value="TreeGrafter"/>
</dbReference>
<dbReference type="InterPro" id="IPR040706">
    <property type="entry name" value="Zf-MYST"/>
</dbReference>
<dbReference type="STRING" id="215637.A0A4P9ZY01"/>
<keyword evidence="4 14" id="KW-0808">Transferase</keyword>
<evidence type="ECO:0000256" key="5">
    <source>
        <dbReference type="ARBA" id="ARBA00022723"/>
    </source>
</evidence>
<dbReference type="FunFam" id="3.40.630.30:FF:000001">
    <property type="entry name" value="Histone acetyltransferase"/>
    <property type="match status" value="1"/>
</dbReference>
<evidence type="ECO:0000256" key="4">
    <source>
        <dbReference type="ARBA" id="ARBA00022679"/>
    </source>
</evidence>
<organism evidence="14 15">
    <name type="scientific">Dimargaris cristalligena</name>
    <dbReference type="NCBI Taxonomy" id="215637"/>
    <lineage>
        <taxon>Eukaryota</taxon>
        <taxon>Fungi</taxon>
        <taxon>Fungi incertae sedis</taxon>
        <taxon>Zoopagomycota</taxon>
        <taxon>Kickxellomycotina</taxon>
        <taxon>Dimargaritomycetes</taxon>
        <taxon>Dimargaritales</taxon>
        <taxon>Dimargaritaceae</taxon>
        <taxon>Dimargaris</taxon>
    </lineage>
</organism>
<feature type="active site" description="Proton donor/acceptor" evidence="11">
    <location>
        <position position="175"/>
    </location>
</feature>
<reference evidence="15" key="1">
    <citation type="journal article" date="2018" name="Nat. Microbiol.">
        <title>Leveraging single-cell genomics to expand the fungal tree of life.</title>
        <authorList>
            <person name="Ahrendt S.R."/>
            <person name="Quandt C.A."/>
            <person name="Ciobanu D."/>
            <person name="Clum A."/>
            <person name="Salamov A."/>
            <person name="Andreopoulos B."/>
            <person name="Cheng J.F."/>
            <person name="Woyke T."/>
            <person name="Pelin A."/>
            <person name="Henrissat B."/>
            <person name="Reynolds N.K."/>
            <person name="Benny G.L."/>
            <person name="Smith M.E."/>
            <person name="James T.Y."/>
            <person name="Grigoriev I.V."/>
        </authorList>
    </citation>
    <scope>NUCLEOTIDE SEQUENCE [LARGE SCALE GENOMIC DNA]</scope>
    <source>
        <strain evidence="15">RSA 468</strain>
    </source>
</reference>
<keyword evidence="10 12" id="KW-0539">Nucleus</keyword>
<dbReference type="AlphaFoldDB" id="A0A4P9ZY01"/>
<comment type="catalytic activity">
    <reaction evidence="12">
        <text>L-lysyl-[protein] + acetyl-CoA = N(6)-acetyl-L-lysyl-[protein] + CoA + H(+)</text>
        <dbReference type="Rhea" id="RHEA:45948"/>
        <dbReference type="Rhea" id="RHEA-COMP:9752"/>
        <dbReference type="Rhea" id="RHEA-COMP:10731"/>
        <dbReference type="ChEBI" id="CHEBI:15378"/>
        <dbReference type="ChEBI" id="CHEBI:29969"/>
        <dbReference type="ChEBI" id="CHEBI:57287"/>
        <dbReference type="ChEBI" id="CHEBI:57288"/>
        <dbReference type="ChEBI" id="CHEBI:61930"/>
        <dbReference type="EC" id="2.3.1.48"/>
    </reaction>
</comment>
<evidence type="ECO:0000313" key="15">
    <source>
        <dbReference type="Proteomes" id="UP000268162"/>
    </source>
</evidence>
<dbReference type="EMBL" id="ML002467">
    <property type="protein sequence ID" value="RKP37630.1"/>
    <property type="molecule type" value="Genomic_DNA"/>
</dbReference>
<dbReference type="PROSITE" id="PS51726">
    <property type="entry name" value="MYST_HAT"/>
    <property type="match status" value="1"/>
</dbReference>
<evidence type="ECO:0000256" key="9">
    <source>
        <dbReference type="ARBA" id="ARBA00022990"/>
    </source>
</evidence>
<keyword evidence="15" id="KW-1185">Reference proteome</keyword>
<dbReference type="Gene3D" id="1.10.10.10">
    <property type="entry name" value="Winged helix-like DNA-binding domain superfamily/Winged helix DNA-binding domain"/>
    <property type="match status" value="1"/>
</dbReference>
<evidence type="ECO:0000256" key="6">
    <source>
        <dbReference type="ARBA" id="ARBA00022771"/>
    </source>
</evidence>
<name>A0A4P9ZY01_9FUNG</name>
<evidence type="ECO:0000256" key="12">
    <source>
        <dbReference type="RuleBase" id="RU361211"/>
    </source>
</evidence>
<dbReference type="InterPro" id="IPR016181">
    <property type="entry name" value="Acyl_CoA_acyltransferase"/>
</dbReference>
<keyword evidence="7" id="KW-0862">Zinc</keyword>
<evidence type="ECO:0000256" key="10">
    <source>
        <dbReference type="ARBA" id="ARBA00023242"/>
    </source>
</evidence>
<dbReference type="GO" id="GO:0031507">
    <property type="term" value="P:heterochromatin formation"/>
    <property type="evidence" value="ECO:0007669"/>
    <property type="project" value="UniProtKB-ARBA"/>
</dbReference>
<protein>
    <recommendedName>
        <fullName evidence="3 12">Histone acetyltransferase</fullName>
        <ecNumber evidence="3 12">2.3.1.48</ecNumber>
    </recommendedName>
</protein>
<evidence type="ECO:0000256" key="8">
    <source>
        <dbReference type="ARBA" id="ARBA00022853"/>
    </source>
</evidence>
<dbReference type="EC" id="2.3.1.48" evidence="3 12"/>
<keyword evidence="14" id="KW-0012">Acyltransferase</keyword>
<feature type="domain" description="MYST-type HAT" evidence="13">
    <location>
        <begin position="1"/>
        <end position="255"/>
    </location>
</feature>
<sequence length="260" mass="30635">LPQIKKIVLGHYEIDTWYLAPYPEEYSSFDCIYMCEFCLKYMKSAYMAHRHRFKCSLRHPPGDEIYRDRHLSIFEVDGRKNKVYCQNLCLLAKMFLDHKTLYYDVEPFLFYILTEVDDEGCHFVGYFSKEKHSSLEYNLSCILILPVHQRKGYGNLLIEFSYLLSRKEGKLGSPEKPLSDLGLLSYRTYWRTAVYRELLQATDTLAISDADNDTDNRDSPEYTIAINEPVLQAHLDKVDSKGYPTIITENLRWTPFIMKR</sequence>
<evidence type="ECO:0000256" key="3">
    <source>
        <dbReference type="ARBA" id="ARBA00013184"/>
    </source>
</evidence>
<gene>
    <name evidence="14" type="ORF">BJ085DRAFT_1129</name>
</gene>
<keyword evidence="9" id="KW-0007">Acetylation</keyword>
<dbReference type="GO" id="GO:0004402">
    <property type="term" value="F:histone acetyltransferase activity"/>
    <property type="evidence" value="ECO:0007669"/>
    <property type="project" value="InterPro"/>
</dbReference>
<evidence type="ECO:0000256" key="2">
    <source>
        <dbReference type="ARBA" id="ARBA00010107"/>
    </source>
</evidence>
<feature type="non-terminal residue" evidence="14">
    <location>
        <position position="1"/>
    </location>
</feature>
<dbReference type="GO" id="GO:0005634">
    <property type="term" value="C:nucleus"/>
    <property type="evidence" value="ECO:0007669"/>
    <property type="project" value="UniProtKB-SubCell"/>
</dbReference>
<dbReference type="InterPro" id="IPR036388">
    <property type="entry name" value="WH-like_DNA-bd_sf"/>
</dbReference>
<evidence type="ECO:0000259" key="13">
    <source>
        <dbReference type="PROSITE" id="PS51726"/>
    </source>
</evidence>
<dbReference type="GO" id="GO:0008270">
    <property type="term" value="F:zinc ion binding"/>
    <property type="evidence" value="ECO:0007669"/>
    <property type="project" value="UniProtKB-KW"/>
</dbReference>
<dbReference type="SUPFAM" id="SSF55729">
    <property type="entry name" value="Acyl-CoA N-acyltransferases (Nat)"/>
    <property type="match status" value="1"/>
</dbReference>
<dbReference type="GO" id="GO:1990467">
    <property type="term" value="C:NuA3a histone acetyltransferase complex"/>
    <property type="evidence" value="ECO:0007669"/>
    <property type="project" value="TreeGrafter"/>
</dbReference>
<dbReference type="GO" id="GO:0006357">
    <property type="term" value="P:regulation of transcription by RNA polymerase II"/>
    <property type="evidence" value="ECO:0007669"/>
    <property type="project" value="TreeGrafter"/>
</dbReference>
<dbReference type="Pfam" id="PF01853">
    <property type="entry name" value="MOZ_SAS"/>
    <property type="match status" value="1"/>
</dbReference>
<comment type="similarity">
    <text evidence="2 12">Belongs to the MYST (SAS/MOZ) family.</text>
</comment>
<dbReference type="Proteomes" id="UP000268162">
    <property type="component" value="Unassembled WGS sequence"/>
</dbReference>
<dbReference type="InterPro" id="IPR002717">
    <property type="entry name" value="HAT_MYST-type"/>
</dbReference>
<keyword evidence="5" id="KW-0479">Metal-binding</keyword>
<dbReference type="Gene3D" id="3.40.630.30">
    <property type="match status" value="1"/>
</dbReference>
<accession>A0A4P9ZY01</accession>
<evidence type="ECO:0000256" key="11">
    <source>
        <dbReference type="PIRSR" id="PIRSR602717-51"/>
    </source>
</evidence>
<keyword evidence="6" id="KW-0863">Zinc-finger</keyword>
<dbReference type="GO" id="GO:0003682">
    <property type="term" value="F:chromatin binding"/>
    <property type="evidence" value="ECO:0007669"/>
    <property type="project" value="TreeGrafter"/>
</dbReference>
<evidence type="ECO:0000256" key="1">
    <source>
        <dbReference type="ARBA" id="ARBA00004123"/>
    </source>
</evidence>
<evidence type="ECO:0000256" key="7">
    <source>
        <dbReference type="ARBA" id="ARBA00022833"/>
    </source>
</evidence>
<comment type="subcellular location">
    <subcellularLocation>
        <location evidence="1 12">Nucleus</location>
    </subcellularLocation>
</comment>
<dbReference type="InterPro" id="IPR050603">
    <property type="entry name" value="MYST_HAT"/>
</dbReference>
<dbReference type="PANTHER" id="PTHR10615">
    <property type="entry name" value="HISTONE ACETYLTRANSFERASE"/>
    <property type="match status" value="1"/>
</dbReference>
<keyword evidence="8" id="KW-0156">Chromatin regulator</keyword>
<evidence type="ECO:0000313" key="14">
    <source>
        <dbReference type="EMBL" id="RKP37630.1"/>
    </source>
</evidence>
<dbReference type="Pfam" id="PF17772">
    <property type="entry name" value="zf-MYST"/>
    <property type="match status" value="1"/>
</dbReference>
<dbReference type="PANTHER" id="PTHR10615:SF161">
    <property type="entry name" value="HISTONE ACETYLTRANSFERASE KAT7"/>
    <property type="match status" value="1"/>
</dbReference>
<dbReference type="Gene3D" id="3.30.60.60">
    <property type="entry name" value="N-acetyl transferase-like"/>
    <property type="match status" value="1"/>
</dbReference>